<dbReference type="PROSITE" id="PS51257">
    <property type="entry name" value="PROKAR_LIPOPROTEIN"/>
    <property type="match status" value="1"/>
</dbReference>
<dbReference type="InterPro" id="IPR037175">
    <property type="entry name" value="KFase_sf"/>
</dbReference>
<dbReference type="SUPFAM" id="SSF102198">
    <property type="entry name" value="Putative cyclase"/>
    <property type="match status" value="1"/>
</dbReference>
<protein>
    <submittedName>
        <fullName evidence="1">Cyclase family protein</fullName>
    </submittedName>
</protein>
<sequence length="256" mass="28317">MLIRVMLMVLAFGGCTMSQPFRGTIVDLTYPFDEHTVYWPTNESFHWKKTNWGPSKQGYWYASAIFSASEHGGTHLDAPIHFAESGWSVDEIPVDQLTGEAILLDIRAQVESNPDYTLQVEDITQWEISYGPIPPKAIVLLFTGFGQYWPDKVRYLGSSTPEDPTTLHFPGFSAKAITFLLTKRDILGIGIDTASIDAGQSQDFPVHQILGRANRYALENVAHLELLPPRGARMTALPMKIQGGTGGPARIIATVP</sequence>
<name>A0AA96JVT6_9BACT</name>
<dbReference type="AlphaFoldDB" id="A0AA96JVT6"/>
<reference evidence="1 2" key="1">
    <citation type="submission" date="2023-01" db="EMBL/GenBank/DDBJ databases">
        <title>Cultivation and genomic characterization of new, ubiquitous marine nitrite-oxidizing bacteria from the Nitrospirales.</title>
        <authorList>
            <person name="Mueller A.J."/>
            <person name="Daebeler A."/>
            <person name="Herbold C.W."/>
            <person name="Kirkegaard R.H."/>
            <person name="Daims H."/>
        </authorList>
    </citation>
    <scope>NUCLEOTIDE SEQUENCE [LARGE SCALE GENOMIC DNA]</scope>
    <source>
        <strain evidence="1 2">DK</strain>
    </source>
</reference>
<dbReference type="InterPro" id="IPR007325">
    <property type="entry name" value="KFase/CYL"/>
</dbReference>
<proteinExistence type="predicted"/>
<evidence type="ECO:0000313" key="2">
    <source>
        <dbReference type="Proteomes" id="UP001302494"/>
    </source>
</evidence>
<accession>A0AA96JVT6</accession>
<gene>
    <name evidence="1" type="ORF">PQG83_16710</name>
</gene>
<dbReference type="Gene3D" id="3.50.30.50">
    <property type="entry name" value="Putative cyclase"/>
    <property type="match status" value="1"/>
</dbReference>
<dbReference type="PANTHER" id="PTHR31118">
    <property type="entry name" value="CYCLASE-LIKE PROTEIN 2"/>
    <property type="match status" value="1"/>
</dbReference>
<keyword evidence="2" id="KW-1185">Reference proteome</keyword>
<dbReference type="EMBL" id="CP116968">
    <property type="protein sequence ID" value="WNM61380.1"/>
    <property type="molecule type" value="Genomic_DNA"/>
</dbReference>
<dbReference type="KEGG" id="nneo:PQG83_16710"/>
<dbReference type="GO" id="GO:0019441">
    <property type="term" value="P:L-tryptophan catabolic process to kynurenine"/>
    <property type="evidence" value="ECO:0007669"/>
    <property type="project" value="InterPro"/>
</dbReference>
<dbReference type="GO" id="GO:0004061">
    <property type="term" value="F:arylformamidase activity"/>
    <property type="evidence" value="ECO:0007669"/>
    <property type="project" value="InterPro"/>
</dbReference>
<dbReference type="Pfam" id="PF04199">
    <property type="entry name" value="Cyclase"/>
    <property type="match status" value="1"/>
</dbReference>
<dbReference type="PANTHER" id="PTHR31118:SF12">
    <property type="entry name" value="CYCLASE-LIKE PROTEIN 2"/>
    <property type="match status" value="1"/>
</dbReference>
<dbReference type="RefSeq" id="WP_312743444.1">
    <property type="nucleotide sequence ID" value="NZ_CP116968.1"/>
</dbReference>
<dbReference type="Proteomes" id="UP001302494">
    <property type="component" value="Chromosome"/>
</dbReference>
<evidence type="ECO:0000313" key="1">
    <source>
        <dbReference type="EMBL" id="WNM61380.1"/>
    </source>
</evidence>
<organism evidence="1 2">
    <name type="scientific">Candidatus Nitrospira neomarina</name>
    <dbReference type="NCBI Taxonomy" id="3020899"/>
    <lineage>
        <taxon>Bacteria</taxon>
        <taxon>Pseudomonadati</taxon>
        <taxon>Nitrospirota</taxon>
        <taxon>Nitrospiria</taxon>
        <taxon>Nitrospirales</taxon>
        <taxon>Nitrospiraceae</taxon>
        <taxon>Nitrospira</taxon>
    </lineage>
</organism>